<dbReference type="Pfam" id="PF07679">
    <property type="entry name" value="I-set"/>
    <property type="match status" value="2"/>
</dbReference>
<dbReference type="SMART" id="SM00409">
    <property type="entry name" value="IG"/>
    <property type="match status" value="2"/>
</dbReference>
<dbReference type="EMBL" id="ADFV01070809">
    <property type="status" value="NOT_ANNOTATED_CDS"/>
    <property type="molecule type" value="Genomic_DNA"/>
</dbReference>
<reference evidence="9" key="2">
    <citation type="submission" date="2025-08" db="UniProtKB">
        <authorList>
            <consortium name="Ensembl"/>
        </authorList>
    </citation>
    <scope>IDENTIFICATION</scope>
</reference>
<evidence type="ECO:0000259" key="8">
    <source>
        <dbReference type="PROSITE" id="PS50835"/>
    </source>
</evidence>
<accession>A0A2I3GZC9</accession>
<dbReference type="AlphaFoldDB" id="A0A2I3GZC9"/>
<evidence type="ECO:0000256" key="1">
    <source>
        <dbReference type="ARBA" id="ARBA00006692"/>
    </source>
</evidence>
<evidence type="ECO:0000256" key="2">
    <source>
        <dbReference type="ARBA" id="ARBA00022737"/>
    </source>
</evidence>
<reference evidence="9" key="3">
    <citation type="submission" date="2025-09" db="UniProtKB">
        <authorList>
            <consortium name="Ensembl"/>
        </authorList>
    </citation>
    <scope>IDENTIFICATION</scope>
</reference>
<feature type="compositionally biased region" description="Pro residues" evidence="7">
    <location>
        <begin position="78"/>
        <end position="94"/>
    </location>
</feature>
<dbReference type="Ensembl" id="ENSNLET00000032932.1">
    <property type="protein sequence ID" value="ENSNLEP00000036567.1"/>
    <property type="gene ID" value="ENSNLEG00000009468.3"/>
</dbReference>
<reference evidence="9 10" key="1">
    <citation type="submission" date="2012-10" db="EMBL/GenBank/DDBJ databases">
        <authorList>
            <consortium name="Gibbon Genome Sequencing Consortium"/>
        </authorList>
    </citation>
    <scope>NUCLEOTIDE SEQUENCE [LARGE SCALE GENOMIC DNA]</scope>
</reference>
<proteinExistence type="inferred from homology"/>
<dbReference type="EMBL" id="ADFV01070808">
    <property type="status" value="NOT_ANNOTATED_CDS"/>
    <property type="molecule type" value="Genomic_DNA"/>
</dbReference>
<evidence type="ECO:0000256" key="5">
    <source>
        <dbReference type="ARBA" id="ARBA00023157"/>
    </source>
</evidence>
<dbReference type="InterPro" id="IPR036179">
    <property type="entry name" value="Ig-like_dom_sf"/>
</dbReference>
<evidence type="ECO:0000256" key="7">
    <source>
        <dbReference type="SAM" id="MobiDB-lite"/>
    </source>
</evidence>
<dbReference type="Pfam" id="PF16650">
    <property type="entry name" value="SPEG_u2"/>
    <property type="match status" value="1"/>
</dbReference>
<dbReference type="GO" id="GO:0005524">
    <property type="term" value="F:ATP binding"/>
    <property type="evidence" value="ECO:0007669"/>
    <property type="project" value="UniProtKB-KW"/>
</dbReference>
<feature type="region of interest" description="Disordered" evidence="7">
    <location>
        <begin position="58"/>
        <end position="488"/>
    </location>
</feature>
<feature type="domain" description="Ig-like" evidence="8">
    <location>
        <begin position="499"/>
        <end position="587"/>
    </location>
</feature>
<dbReference type="GeneTree" id="ENSGT00940000161126"/>
<dbReference type="GO" id="GO:0004674">
    <property type="term" value="F:protein serine/threonine kinase activity"/>
    <property type="evidence" value="ECO:0007669"/>
    <property type="project" value="UniProtKB-KW"/>
</dbReference>
<dbReference type="Gene3D" id="2.60.40.10">
    <property type="entry name" value="Immunoglobulins"/>
    <property type="match status" value="2"/>
</dbReference>
<evidence type="ECO:0000256" key="6">
    <source>
        <dbReference type="ARBA" id="ARBA00023319"/>
    </source>
</evidence>
<keyword evidence="10" id="KW-1185">Reference proteome</keyword>
<dbReference type="EMBL" id="ADFV01070811">
    <property type="status" value="NOT_ANNOTATED_CDS"/>
    <property type="molecule type" value="Genomic_DNA"/>
</dbReference>
<dbReference type="InterPro" id="IPR003598">
    <property type="entry name" value="Ig_sub2"/>
</dbReference>
<feature type="compositionally biased region" description="Basic and acidic residues" evidence="7">
    <location>
        <begin position="180"/>
        <end position="198"/>
    </location>
</feature>
<keyword evidence="3" id="KW-0547">Nucleotide-binding</keyword>
<dbReference type="InterPro" id="IPR013783">
    <property type="entry name" value="Ig-like_fold"/>
</dbReference>
<keyword evidence="5" id="KW-1015">Disulfide bond</keyword>
<dbReference type="SMART" id="SM00408">
    <property type="entry name" value="IGc2"/>
    <property type="match status" value="2"/>
</dbReference>
<evidence type="ECO:0000256" key="4">
    <source>
        <dbReference type="ARBA" id="ARBA00022840"/>
    </source>
</evidence>
<evidence type="ECO:0000256" key="3">
    <source>
        <dbReference type="ARBA" id="ARBA00022741"/>
    </source>
</evidence>
<gene>
    <name evidence="9" type="primary">SPEG</name>
</gene>
<dbReference type="FunFam" id="2.60.40.10:FF:000538">
    <property type="entry name" value="Striated muscle preferentially expressed protein kinase"/>
    <property type="match status" value="1"/>
</dbReference>
<dbReference type="InterPro" id="IPR013098">
    <property type="entry name" value="Ig_I-set"/>
</dbReference>
<feature type="compositionally biased region" description="Basic and acidic residues" evidence="7">
    <location>
        <begin position="214"/>
        <end position="223"/>
    </location>
</feature>
<dbReference type="SUPFAM" id="SSF48726">
    <property type="entry name" value="Immunoglobulin"/>
    <property type="match status" value="2"/>
</dbReference>
<feature type="region of interest" description="Disordered" evidence="7">
    <location>
        <begin position="589"/>
        <end position="648"/>
    </location>
</feature>
<feature type="compositionally biased region" description="Polar residues" evidence="7">
    <location>
        <begin position="627"/>
        <end position="641"/>
    </location>
</feature>
<dbReference type="PANTHER" id="PTHR47633:SF3">
    <property type="entry name" value="STRIATED MUSCLE PREFERENTIALLY EXPRESSED PROTEIN KINASE"/>
    <property type="match status" value="1"/>
</dbReference>
<dbReference type="PROSITE" id="PS50835">
    <property type="entry name" value="IG_LIKE"/>
    <property type="match status" value="2"/>
</dbReference>
<dbReference type="InterPro" id="IPR007110">
    <property type="entry name" value="Ig-like_dom"/>
</dbReference>
<comment type="similarity">
    <text evidence="1">Belongs to the protein kinase superfamily. CAMK Ser/Thr protein kinase family.</text>
</comment>
<evidence type="ECO:0000313" key="9">
    <source>
        <dbReference type="Ensembl" id="ENSNLEP00000036567.1"/>
    </source>
</evidence>
<keyword evidence="6" id="KW-0393">Immunoglobulin domain</keyword>
<feature type="domain" description="Ig-like" evidence="8">
    <location>
        <begin position="646"/>
        <end position="735"/>
    </location>
</feature>
<sequence length="770" mass="84266">MKKLWVKKRFQKTGHSRRAFGRLTHGAWTVGVLAVAHAYSSSWSLSLCEALSSVPQSGLRREEPDLQPQLASEAPRRPAQPPPSKSALLPPPSPRVGKRSPPGPPAQPVATPTSPHRRTQEPVLPEDTTTEEKRGKKSKSSGPSLAGTAESRPQTPLSEASGRLSALGRSPRLVRAGSRILDKLQFFEERRRSLERSDSPPAPLRPWVPLRKARSLEQPKSERGAPWGTPGASQEELRAPGSVAERRLLFQQKAASLDERTRQRSPASDLELRFAQELGRIRRSTSREELVRSHESLRATLQRAPSPREPGEPPLFSRPSTPKTSRAVSPAAAAQPPSPSSAGKPGDEPGRPRSRGPAGRTEPGEGPQQEVRRRDQFPLTRSRAIQECRSPVPPPAADLPEARTKAPPGRKREPPAQAVRFLPWATPGLEGTAVPQTLEKNRAGQRELRRGRGGRSLGPWDRRGARSQGKGRRARPTSPELESSDDSYVSAGEEPLEAPVFEIPLQNVVVAPGADVLLKCIVTANPLPQVSWHKDGSALRSEGRLLLRAEGERHTLLLREARAADTGSYMATATNELGQATCAASLTVRPGGSTSPFSSPITSDEEYLSPPEEFPEPGETWPRTPTMKPSPSQNRRSSDTGSKAPPTFKVSLMDQSVREGQDVIMSIRVQGEPKPVVSWLRNRQPVRPDQRRFAEEAEGGLCRLRILAAERGDAGFYTCKAVNEYGARQCEARLEVRGEYLISPWTPTWPWPLPSPTVCSHTASVRGCHH</sequence>
<evidence type="ECO:0000313" key="10">
    <source>
        <dbReference type="Proteomes" id="UP000001073"/>
    </source>
</evidence>
<feature type="compositionally biased region" description="Basic and acidic residues" evidence="7">
    <location>
        <begin position="439"/>
        <end position="450"/>
    </location>
</feature>
<feature type="compositionally biased region" description="Basic and acidic residues" evidence="7">
    <location>
        <begin position="285"/>
        <end position="297"/>
    </location>
</feature>
<organism evidence="9 10">
    <name type="scientific">Nomascus leucogenys</name>
    <name type="common">Northern white-cheeked gibbon</name>
    <name type="synonym">Hylobates leucogenys</name>
    <dbReference type="NCBI Taxonomy" id="61853"/>
    <lineage>
        <taxon>Eukaryota</taxon>
        <taxon>Metazoa</taxon>
        <taxon>Chordata</taxon>
        <taxon>Craniata</taxon>
        <taxon>Vertebrata</taxon>
        <taxon>Euteleostomi</taxon>
        <taxon>Mammalia</taxon>
        <taxon>Eutheria</taxon>
        <taxon>Euarchontoglires</taxon>
        <taxon>Primates</taxon>
        <taxon>Haplorrhini</taxon>
        <taxon>Catarrhini</taxon>
        <taxon>Hylobatidae</taxon>
        <taxon>Nomascus</taxon>
    </lineage>
</organism>
<name>A0A2I3GZC9_NOMLE</name>
<dbReference type="FunFam" id="2.60.40.10:FF:000145">
    <property type="entry name" value="Myosin light chain kinase, smooth muscle"/>
    <property type="match status" value="1"/>
</dbReference>
<dbReference type="OMA" id="TPTWPWP"/>
<keyword evidence="4" id="KW-0067">ATP-binding</keyword>
<dbReference type="PANTHER" id="PTHR47633">
    <property type="entry name" value="IMMUNOGLOBULIN"/>
    <property type="match status" value="1"/>
</dbReference>
<dbReference type="CDD" id="cd20975">
    <property type="entry name" value="IgI_APEG-1_like"/>
    <property type="match status" value="1"/>
</dbReference>
<dbReference type="EMBL" id="ADFV01070813">
    <property type="status" value="NOT_ANNOTATED_CDS"/>
    <property type="molecule type" value="Genomic_DNA"/>
</dbReference>
<feature type="compositionally biased region" description="Basic and acidic residues" evidence="7">
    <location>
        <begin position="400"/>
        <end position="414"/>
    </location>
</feature>
<dbReference type="InterPro" id="IPR003599">
    <property type="entry name" value="Ig_sub"/>
</dbReference>
<dbReference type="EMBL" id="ADFV01070812">
    <property type="status" value="NOT_ANNOTATED_CDS"/>
    <property type="molecule type" value="Genomic_DNA"/>
</dbReference>
<dbReference type="Proteomes" id="UP000001073">
    <property type="component" value="Chromosome 22a"/>
</dbReference>
<protein>
    <submittedName>
        <fullName evidence="9">Striated muscle enriched protein kinase</fullName>
    </submittedName>
</protein>
<keyword evidence="2" id="KW-0677">Repeat</keyword>
<feature type="compositionally biased region" description="Polar residues" evidence="7">
    <location>
        <begin position="592"/>
        <end position="602"/>
    </location>
</feature>
<dbReference type="EMBL" id="ADFV01070810">
    <property type="status" value="NOT_ANNOTATED_CDS"/>
    <property type="molecule type" value="Genomic_DNA"/>
</dbReference>